<keyword evidence="6" id="KW-0804">Transcription</keyword>
<feature type="region of interest" description="Disordered" evidence="8">
    <location>
        <begin position="45"/>
        <end position="68"/>
    </location>
</feature>
<gene>
    <name evidence="12" type="ORF">FNV43_RR07656</name>
</gene>
<evidence type="ECO:0000256" key="6">
    <source>
        <dbReference type="ARBA" id="ARBA00023163"/>
    </source>
</evidence>
<dbReference type="EMBL" id="VOIH02000003">
    <property type="protein sequence ID" value="KAF3451561.1"/>
    <property type="molecule type" value="Genomic_DNA"/>
</dbReference>
<dbReference type="Pfam" id="PF20452">
    <property type="entry name" value="Calmod_bind_C"/>
    <property type="match status" value="1"/>
</dbReference>
<evidence type="ECO:0000256" key="4">
    <source>
        <dbReference type="ARBA" id="ARBA00023125"/>
    </source>
</evidence>
<dbReference type="PANTHER" id="PTHR31713">
    <property type="entry name" value="OS02G0177800 PROTEIN"/>
    <property type="match status" value="1"/>
</dbReference>
<dbReference type="Pfam" id="PF07887">
    <property type="entry name" value="Calmodulin_bind"/>
    <property type="match status" value="1"/>
</dbReference>
<feature type="compositionally biased region" description="Basic residues" evidence="8">
    <location>
        <begin position="46"/>
        <end position="56"/>
    </location>
</feature>
<evidence type="ECO:0000313" key="12">
    <source>
        <dbReference type="EMBL" id="KAF3451561.1"/>
    </source>
</evidence>
<feature type="compositionally biased region" description="Polar residues" evidence="8">
    <location>
        <begin position="114"/>
        <end position="123"/>
    </location>
</feature>
<dbReference type="InterPro" id="IPR046831">
    <property type="entry name" value="Calmodulin_bind_N"/>
</dbReference>
<feature type="domain" description="Calmodulin binding protein-like N-terminal" evidence="9">
    <location>
        <begin position="336"/>
        <end position="483"/>
    </location>
</feature>
<dbReference type="Proteomes" id="UP000796880">
    <property type="component" value="Unassembled WGS sequence"/>
</dbReference>
<feature type="domain" description="Calmodulin binding protein central" evidence="10">
    <location>
        <begin position="495"/>
        <end position="561"/>
    </location>
</feature>
<evidence type="ECO:0000256" key="1">
    <source>
        <dbReference type="ARBA" id="ARBA00004123"/>
    </source>
</evidence>
<accession>A0A8K0HF61</accession>
<dbReference type="InterPro" id="IPR046830">
    <property type="entry name" value="Calmod_bind_M"/>
</dbReference>
<dbReference type="InterPro" id="IPR012416">
    <property type="entry name" value="CBP60"/>
</dbReference>
<evidence type="ECO:0000259" key="10">
    <source>
        <dbReference type="Pfam" id="PF20451"/>
    </source>
</evidence>
<evidence type="ECO:0008006" key="14">
    <source>
        <dbReference type="Google" id="ProtNLM"/>
    </source>
</evidence>
<comment type="subcellular location">
    <subcellularLocation>
        <location evidence="1">Nucleus</location>
    </subcellularLocation>
</comment>
<dbReference type="PANTHER" id="PTHR31713:SF18">
    <property type="entry name" value="OS02G0177800 PROTEIN"/>
    <property type="match status" value="1"/>
</dbReference>
<evidence type="ECO:0000259" key="11">
    <source>
        <dbReference type="Pfam" id="PF20452"/>
    </source>
</evidence>
<comment type="caution">
    <text evidence="12">The sequence shown here is derived from an EMBL/GenBank/DDBJ whole genome shotgun (WGS) entry which is preliminary data.</text>
</comment>
<dbReference type="GO" id="GO:0080142">
    <property type="term" value="P:regulation of salicylic acid biosynthetic process"/>
    <property type="evidence" value="ECO:0007669"/>
    <property type="project" value="TreeGrafter"/>
</dbReference>
<feature type="region of interest" description="Disordered" evidence="8">
    <location>
        <begin position="246"/>
        <end position="270"/>
    </location>
</feature>
<proteinExistence type="inferred from homology"/>
<evidence type="ECO:0000313" key="13">
    <source>
        <dbReference type="Proteomes" id="UP000796880"/>
    </source>
</evidence>
<dbReference type="InterPro" id="IPR019186">
    <property type="entry name" value="Nucleolar_protein_12"/>
</dbReference>
<comment type="similarity">
    <text evidence="2">Belongs to the plant ACBP60 protein family.</text>
</comment>
<keyword evidence="5" id="KW-0010">Activator</keyword>
<dbReference type="GO" id="GO:0005634">
    <property type="term" value="C:nucleus"/>
    <property type="evidence" value="ECO:0007669"/>
    <property type="project" value="UniProtKB-SubCell"/>
</dbReference>
<evidence type="ECO:0000256" key="8">
    <source>
        <dbReference type="SAM" id="MobiDB-lite"/>
    </source>
</evidence>
<feature type="compositionally biased region" description="Acidic residues" evidence="8">
    <location>
        <begin position="97"/>
        <end position="108"/>
    </location>
</feature>
<keyword evidence="13" id="KW-1185">Reference proteome</keyword>
<sequence>MEDDAEQQPVHAPQARGRHIKKRALKNKALSVTFDEKDLRNYVTGFHKRKKKRRKEAQKQQEEAVRRKRIELRKKRKLERELVYGGAPPTTHSASEGSDEFLEEDGDSDPIASISGTTTYNNGDMEVTVTTSEISHEEETFPDEKTLAPVAQPIRVKRSQTFVGWDTPAVTTVVTVLIIRASAPERSQPPPDVRHWFWSNFRLKSKRLKKSSVFFVCCGSVFLQFIGNETGRIRLEKVKMQTRYMERSNSMAREKRSLDSASAEEGQPDRKRPALASVIVEALKVDSLQKLCSSLEPILRRVVSEEVERALAKLGPAKLTARSSPKRIEGPDGRNLQLHFRSRLSLPLFTGGKVDGEQGAAIHIVLIDANTGHVITSGPESCVKLDVVVLEGDFNNEDDDNWTQEEFESHVVKEREGKRPLLTGDLQVTLKEGVGTLGELTFTDNSSWIRSRKFRLGLKVASGYCESIRIREAKTDAFTVKDHRGELYKKHYPPALNDEVWRLEKIGKDGSFHKRLNKAGIYTVEDFLRLVVRDSQRLRNILGSGMSNKMWDVLVEHAKTCVLSGKLYVYYPDDERNVGVVFNNIYELSGLIANGQYYSADSLSDSQKVYVDTLVKKAYENWVHVVEYDGKSLLSFKQTNSSDAPQTEAPRVSQDYSNSFDQQFTLPTLPVPVPSDQPTMDSGLSVGENALPVSLNPGYDNMATRFSMQSQNVNLNTPIQYDSSSFPLQNQLPSTSHQAQFQRSDNALALGPPQPTTSSFQNIGTSNLNSFRGVEDFFSEEDIRMRSHEMLENDDMQHLLRIFNMGGGHSSINVPEDGYPYSSGYMGTPSLNYNFDDDRTRSSGKAVVGWLKLKAALRWGIFIRKKAAERRAQLVELDDS</sequence>
<keyword evidence="3" id="KW-0805">Transcription regulation</keyword>
<reference evidence="12" key="1">
    <citation type="submission" date="2020-03" db="EMBL/GenBank/DDBJ databases">
        <title>A high-quality chromosome-level genome assembly of a woody plant with both climbing and erect habits, Rhamnella rubrinervis.</title>
        <authorList>
            <person name="Lu Z."/>
            <person name="Yang Y."/>
            <person name="Zhu X."/>
            <person name="Sun Y."/>
        </authorList>
    </citation>
    <scope>NUCLEOTIDE SEQUENCE</scope>
    <source>
        <strain evidence="12">BYM</strain>
        <tissue evidence="12">Leaf</tissue>
    </source>
</reference>
<dbReference type="InterPro" id="IPR046829">
    <property type="entry name" value="Calmod_bind_C"/>
</dbReference>
<keyword evidence="4" id="KW-0238">DNA-binding</keyword>
<protein>
    <recommendedName>
        <fullName evidence="14">Calmodulin-binding protein</fullName>
    </recommendedName>
</protein>
<dbReference type="Pfam" id="PF09805">
    <property type="entry name" value="Nop25"/>
    <property type="match status" value="1"/>
</dbReference>
<dbReference type="Pfam" id="PF20451">
    <property type="entry name" value="Calmod_bind_M"/>
    <property type="match status" value="1"/>
</dbReference>
<evidence type="ECO:0000256" key="7">
    <source>
        <dbReference type="ARBA" id="ARBA00023242"/>
    </source>
</evidence>
<evidence type="ECO:0000256" key="5">
    <source>
        <dbReference type="ARBA" id="ARBA00023159"/>
    </source>
</evidence>
<organism evidence="12 13">
    <name type="scientific">Rhamnella rubrinervis</name>
    <dbReference type="NCBI Taxonomy" id="2594499"/>
    <lineage>
        <taxon>Eukaryota</taxon>
        <taxon>Viridiplantae</taxon>
        <taxon>Streptophyta</taxon>
        <taxon>Embryophyta</taxon>
        <taxon>Tracheophyta</taxon>
        <taxon>Spermatophyta</taxon>
        <taxon>Magnoliopsida</taxon>
        <taxon>eudicotyledons</taxon>
        <taxon>Gunneridae</taxon>
        <taxon>Pentapetalae</taxon>
        <taxon>rosids</taxon>
        <taxon>fabids</taxon>
        <taxon>Rosales</taxon>
        <taxon>Rhamnaceae</taxon>
        <taxon>rhamnoid group</taxon>
        <taxon>Rhamneae</taxon>
        <taxon>Rhamnella</taxon>
    </lineage>
</organism>
<evidence type="ECO:0000259" key="9">
    <source>
        <dbReference type="Pfam" id="PF07887"/>
    </source>
</evidence>
<feature type="domain" description="Calmodulin binding protein C-terminal" evidence="11">
    <location>
        <begin position="566"/>
        <end position="628"/>
    </location>
</feature>
<dbReference type="AlphaFoldDB" id="A0A8K0HF61"/>
<evidence type="ECO:0000256" key="2">
    <source>
        <dbReference type="ARBA" id="ARBA00007214"/>
    </source>
</evidence>
<dbReference type="GO" id="GO:0003700">
    <property type="term" value="F:DNA-binding transcription factor activity"/>
    <property type="evidence" value="ECO:0007669"/>
    <property type="project" value="TreeGrafter"/>
</dbReference>
<name>A0A8K0HF61_9ROSA</name>
<evidence type="ECO:0000256" key="3">
    <source>
        <dbReference type="ARBA" id="ARBA00023015"/>
    </source>
</evidence>
<keyword evidence="7" id="KW-0539">Nucleus</keyword>
<dbReference type="GO" id="GO:0043565">
    <property type="term" value="F:sequence-specific DNA binding"/>
    <property type="evidence" value="ECO:0007669"/>
    <property type="project" value="TreeGrafter"/>
</dbReference>
<dbReference type="GO" id="GO:0005516">
    <property type="term" value="F:calmodulin binding"/>
    <property type="evidence" value="ECO:0007669"/>
    <property type="project" value="InterPro"/>
</dbReference>
<dbReference type="OrthoDB" id="512636at2759"/>
<feature type="region of interest" description="Disordered" evidence="8">
    <location>
        <begin position="80"/>
        <end position="123"/>
    </location>
</feature>
<feature type="region of interest" description="Disordered" evidence="8">
    <location>
        <begin position="1"/>
        <end position="24"/>
    </location>
</feature>